<evidence type="ECO:0000256" key="1">
    <source>
        <dbReference type="ARBA" id="ARBA00004120"/>
    </source>
</evidence>
<organism evidence="8 9">
    <name type="scientific">Phlebotomus papatasi</name>
    <name type="common">Sandfly</name>
    <dbReference type="NCBI Taxonomy" id="29031"/>
    <lineage>
        <taxon>Eukaryota</taxon>
        <taxon>Metazoa</taxon>
        <taxon>Ecdysozoa</taxon>
        <taxon>Arthropoda</taxon>
        <taxon>Hexapoda</taxon>
        <taxon>Insecta</taxon>
        <taxon>Pterygota</taxon>
        <taxon>Neoptera</taxon>
        <taxon>Endopterygota</taxon>
        <taxon>Diptera</taxon>
        <taxon>Nematocera</taxon>
        <taxon>Psychodoidea</taxon>
        <taxon>Psychodidae</taxon>
        <taxon>Phlebotomus</taxon>
        <taxon>Phlebotomus</taxon>
    </lineage>
</organism>
<reference evidence="8" key="1">
    <citation type="submission" date="2022-08" db="UniProtKB">
        <authorList>
            <consortium name="EnsemblMetazoa"/>
        </authorList>
    </citation>
    <scope>IDENTIFICATION</scope>
    <source>
        <strain evidence="8">Israel</strain>
    </source>
</reference>
<dbReference type="PANTHER" id="PTHR12968:SF1">
    <property type="entry name" value="B9 DOMAIN-CONTAINING PROTEIN 1"/>
    <property type="match status" value="1"/>
</dbReference>
<dbReference type="AlphaFoldDB" id="A0A1B0DHM4"/>
<comment type="similarity">
    <text evidence="6">Belongs to the B9D family.</text>
</comment>
<dbReference type="Proteomes" id="UP000092462">
    <property type="component" value="Unassembled WGS sequence"/>
</dbReference>
<dbReference type="Pfam" id="PF07162">
    <property type="entry name" value="B9-C2"/>
    <property type="match status" value="1"/>
</dbReference>
<keyword evidence="5" id="KW-0966">Cell projection</keyword>
<dbReference type="RefSeq" id="XP_055705698.1">
    <property type="nucleotide sequence ID" value="XM_055849723.1"/>
</dbReference>
<dbReference type="VEuPathDB" id="VectorBase:PPAI007658"/>
<evidence type="ECO:0000313" key="8">
    <source>
        <dbReference type="EnsemblMetazoa" id="PPAI007658-PA"/>
    </source>
</evidence>
<evidence type="ECO:0000256" key="7">
    <source>
        <dbReference type="ARBA" id="ARBA00039274"/>
    </source>
</evidence>
<evidence type="ECO:0000256" key="3">
    <source>
        <dbReference type="ARBA" id="ARBA00022794"/>
    </source>
</evidence>
<evidence type="ECO:0000313" key="9">
    <source>
        <dbReference type="Proteomes" id="UP000092462"/>
    </source>
</evidence>
<comment type="subcellular location">
    <subcellularLocation>
        <location evidence="1">Cytoplasm</location>
        <location evidence="1">Cytoskeleton</location>
        <location evidence="1">Cilium basal body</location>
    </subcellularLocation>
</comment>
<keyword evidence="3" id="KW-0970">Cilium biogenesis/degradation</keyword>
<keyword evidence="4" id="KW-0206">Cytoskeleton</keyword>
<evidence type="ECO:0000256" key="4">
    <source>
        <dbReference type="ARBA" id="ARBA00023212"/>
    </source>
</evidence>
<dbReference type="CTD" id="27077"/>
<keyword evidence="9" id="KW-1185">Reference proteome</keyword>
<dbReference type="EMBL" id="AJVK01061311">
    <property type="status" value="NOT_ANNOTATED_CDS"/>
    <property type="molecule type" value="Genomic_DNA"/>
</dbReference>
<accession>A0A1B0DHM4</accession>
<protein>
    <recommendedName>
        <fullName evidence="7">B9 domain-containing protein 1</fullName>
    </recommendedName>
</protein>
<dbReference type="GeneID" id="129803273"/>
<dbReference type="InterPro" id="IPR010796">
    <property type="entry name" value="C2_B9-type_dom"/>
</dbReference>
<evidence type="ECO:0000256" key="6">
    <source>
        <dbReference type="ARBA" id="ARBA00038411"/>
    </source>
</evidence>
<dbReference type="PROSITE" id="PS51381">
    <property type="entry name" value="C2_B9"/>
    <property type="match status" value="1"/>
</dbReference>
<name>A0A1B0DHM4_PHLPP</name>
<dbReference type="KEGG" id="ppap:129803273"/>
<dbReference type="VEuPathDB" id="VectorBase:PPAPM1_002561"/>
<keyword evidence="2" id="KW-0963">Cytoplasm</keyword>
<dbReference type="GO" id="GO:0060271">
    <property type="term" value="P:cilium assembly"/>
    <property type="evidence" value="ECO:0007669"/>
    <property type="project" value="TreeGrafter"/>
</dbReference>
<dbReference type="PANTHER" id="PTHR12968">
    <property type="entry name" value="B9 DOMAIN-CONTAINING"/>
    <property type="match status" value="1"/>
</dbReference>
<evidence type="ECO:0000256" key="5">
    <source>
        <dbReference type="ARBA" id="ARBA00023273"/>
    </source>
</evidence>
<dbReference type="EnsemblMetazoa" id="PPAI007658-RA">
    <property type="protein sequence ID" value="PPAI007658-PA"/>
    <property type="gene ID" value="PPAI007658"/>
</dbReference>
<dbReference type="OrthoDB" id="431939at2759"/>
<sequence length="190" mass="21936">MDYEKHFHLSVFGQLETIFLPLGCDSKSVYCRYEILAGPDWELVSGTKSGITQNCSASRHRFQEISFNMPLDFTYKSTNPFGWPQIVVSFWGSNFWGSEVCRGYARFHVPLSRKHSYRIKAPILTPKPMDLWSKVVGWITDWVPELRDPSVLIHGNRTKGIHTESYGYLQASFDILTRGSEALHLEWNSR</sequence>
<proteinExistence type="inferred from homology"/>
<dbReference type="GO" id="GO:0036038">
    <property type="term" value="C:MKS complex"/>
    <property type="evidence" value="ECO:0007669"/>
    <property type="project" value="TreeGrafter"/>
</dbReference>
<evidence type="ECO:0000256" key="2">
    <source>
        <dbReference type="ARBA" id="ARBA00022490"/>
    </source>
</evidence>